<evidence type="ECO:0000259" key="4">
    <source>
        <dbReference type="PROSITE" id="PS51118"/>
    </source>
</evidence>
<protein>
    <submittedName>
        <fullName evidence="5">Winged helix-turn-helix transcriptional regulator</fullName>
    </submittedName>
</protein>
<accession>A0ABW3QQI5</accession>
<dbReference type="PANTHER" id="PTHR33204:SF18">
    <property type="entry name" value="TRANSCRIPTIONAL REGULATORY PROTEIN"/>
    <property type="match status" value="1"/>
</dbReference>
<evidence type="ECO:0000256" key="1">
    <source>
        <dbReference type="ARBA" id="ARBA00023015"/>
    </source>
</evidence>
<dbReference type="InterPro" id="IPR036388">
    <property type="entry name" value="WH-like_DNA-bd_sf"/>
</dbReference>
<reference evidence="6" key="1">
    <citation type="journal article" date="2019" name="Int. J. Syst. Evol. Microbiol.">
        <title>The Global Catalogue of Microorganisms (GCM) 10K type strain sequencing project: providing services to taxonomists for standard genome sequencing and annotation.</title>
        <authorList>
            <consortium name="The Broad Institute Genomics Platform"/>
            <consortium name="The Broad Institute Genome Sequencing Center for Infectious Disease"/>
            <person name="Wu L."/>
            <person name="Ma J."/>
        </authorList>
    </citation>
    <scope>NUCLEOTIDE SEQUENCE [LARGE SCALE GENOMIC DNA]</scope>
    <source>
        <strain evidence="6">CCUG 60214</strain>
    </source>
</reference>
<evidence type="ECO:0000256" key="2">
    <source>
        <dbReference type="ARBA" id="ARBA00023125"/>
    </source>
</evidence>
<dbReference type="Proteomes" id="UP001597168">
    <property type="component" value="Unassembled WGS sequence"/>
</dbReference>
<evidence type="ECO:0000313" key="5">
    <source>
        <dbReference type="EMBL" id="MFD1147019.1"/>
    </source>
</evidence>
<sequence>MTEPDENPCAMTKAVEIVGERWTFFVLREALAGASRFSEFRSALGIASDVLTARLAKLVDTGLMTRQSYREPGQRPRDGYHLTEPGRQLSLVLCALQQWGNDHIPCTIPTVAYRAADGRPVCVQFVDEHGVVVPRGEVHAERPAG</sequence>
<keyword evidence="3" id="KW-0804">Transcription</keyword>
<feature type="domain" description="HTH hxlR-type" evidence="4">
    <location>
        <begin position="9"/>
        <end position="108"/>
    </location>
</feature>
<evidence type="ECO:0000256" key="3">
    <source>
        <dbReference type="ARBA" id="ARBA00023163"/>
    </source>
</evidence>
<dbReference type="Pfam" id="PF01638">
    <property type="entry name" value="HxlR"/>
    <property type="match status" value="1"/>
</dbReference>
<dbReference type="EMBL" id="JBHTLK010000025">
    <property type="protein sequence ID" value="MFD1147019.1"/>
    <property type="molecule type" value="Genomic_DNA"/>
</dbReference>
<keyword evidence="2" id="KW-0238">DNA-binding</keyword>
<evidence type="ECO:0000313" key="6">
    <source>
        <dbReference type="Proteomes" id="UP001597168"/>
    </source>
</evidence>
<dbReference type="PANTHER" id="PTHR33204">
    <property type="entry name" value="TRANSCRIPTIONAL REGULATOR, MARR FAMILY"/>
    <property type="match status" value="1"/>
</dbReference>
<keyword evidence="1" id="KW-0805">Transcription regulation</keyword>
<dbReference type="PROSITE" id="PS51118">
    <property type="entry name" value="HTH_HXLR"/>
    <property type="match status" value="1"/>
</dbReference>
<comment type="caution">
    <text evidence="5">The sequence shown here is derived from an EMBL/GenBank/DDBJ whole genome shotgun (WGS) entry which is preliminary data.</text>
</comment>
<dbReference type="InterPro" id="IPR036390">
    <property type="entry name" value="WH_DNA-bd_sf"/>
</dbReference>
<dbReference type="Gene3D" id="1.10.10.10">
    <property type="entry name" value="Winged helix-like DNA-binding domain superfamily/Winged helix DNA-binding domain"/>
    <property type="match status" value="1"/>
</dbReference>
<keyword evidence="6" id="KW-1185">Reference proteome</keyword>
<dbReference type="InterPro" id="IPR002577">
    <property type="entry name" value="HTH_HxlR"/>
</dbReference>
<gene>
    <name evidence="5" type="ORF">ACFQ3T_07770</name>
</gene>
<dbReference type="RefSeq" id="WP_380721756.1">
    <property type="nucleotide sequence ID" value="NZ_JBHTLK010000025.1"/>
</dbReference>
<name>A0ABW3QQI5_9PSEU</name>
<proteinExistence type="predicted"/>
<organism evidence="5 6">
    <name type="scientific">Saccharothrix hoggarensis</name>
    <dbReference type="NCBI Taxonomy" id="913853"/>
    <lineage>
        <taxon>Bacteria</taxon>
        <taxon>Bacillati</taxon>
        <taxon>Actinomycetota</taxon>
        <taxon>Actinomycetes</taxon>
        <taxon>Pseudonocardiales</taxon>
        <taxon>Pseudonocardiaceae</taxon>
        <taxon>Saccharothrix</taxon>
    </lineage>
</organism>
<dbReference type="SUPFAM" id="SSF46785">
    <property type="entry name" value="Winged helix' DNA-binding domain"/>
    <property type="match status" value="1"/>
</dbReference>